<reference evidence="1 2" key="1">
    <citation type="journal article" date="2018" name="Sci. Rep.">
        <title>Genomic signatures of local adaptation to the degree of environmental predictability in rotifers.</title>
        <authorList>
            <person name="Franch-Gras L."/>
            <person name="Hahn C."/>
            <person name="Garcia-Roger E.M."/>
            <person name="Carmona M.J."/>
            <person name="Serra M."/>
            <person name="Gomez A."/>
        </authorList>
    </citation>
    <scope>NUCLEOTIDE SEQUENCE [LARGE SCALE GENOMIC DNA]</scope>
    <source>
        <strain evidence="1">HYR1</strain>
    </source>
</reference>
<dbReference type="AlphaFoldDB" id="A0A3M7QMW5"/>
<organism evidence="1 2">
    <name type="scientific">Brachionus plicatilis</name>
    <name type="common">Marine rotifer</name>
    <name type="synonym">Brachionus muelleri</name>
    <dbReference type="NCBI Taxonomy" id="10195"/>
    <lineage>
        <taxon>Eukaryota</taxon>
        <taxon>Metazoa</taxon>
        <taxon>Spiralia</taxon>
        <taxon>Gnathifera</taxon>
        <taxon>Rotifera</taxon>
        <taxon>Eurotatoria</taxon>
        <taxon>Monogononta</taxon>
        <taxon>Pseudotrocha</taxon>
        <taxon>Ploima</taxon>
        <taxon>Brachionidae</taxon>
        <taxon>Brachionus</taxon>
    </lineage>
</organism>
<gene>
    <name evidence="1" type="ORF">BpHYR1_050644</name>
</gene>
<evidence type="ECO:0000313" key="1">
    <source>
        <dbReference type="EMBL" id="RNA12288.1"/>
    </source>
</evidence>
<comment type="caution">
    <text evidence="1">The sequence shown here is derived from an EMBL/GenBank/DDBJ whole genome shotgun (WGS) entry which is preliminary data.</text>
</comment>
<accession>A0A3M7QMW5</accession>
<name>A0A3M7QMW5_BRAPC</name>
<protein>
    <submittedName>
        <fullName evidence="1">Uncharacterized protein</fullName>
    </submittedName>
</protein>
<sequence length="115" mass="13794">MGEVLTRSLNLNPRFRILEKRFPIFPFEQQKGESVETHSFYSLLEVENNISPLILDTQFNNFYLNYLRRPVLLKFWSIESILISSYYDFIEKSQKRLNLLNKKQREFQLGTGNIK</sequence>
<proteinExistence type="predicted"/>
<dbReference type="Proteomes" id="UP000276133">
    <property type="component" value="Unassembled WGS sequence"/>
</dbReference>
<keyword evidence="2" id="KW-1185">Reference proteome</keyword>
<evidence type="ECO:0000313" key="2">
    <source>
        <dbReference type="Proteomes" id="UP000276133"/>
    </source>
</evidence>
<dbReference type="EMBL" id="REGN01005726">
    <property type="protein sequence ID" value="RNA12288.1"/>
    <property type="molecule type" value="Genomic_DNA"/>
</dbReference>